<organism evidence="5 6">
    <name type="scientific">Lichtheimia corymbifera JMRC:FSU:9682</name>
    <dbReference type="NCBI Taxonomy" id="1263082"/>
    <lineage>
        <taxon>Eukaryota</taxon>
        <taxon>Fungi</taxon>
        <taxon>Fungi incertae sedis</taxon>
        <taxon>Mucoromycota</taxon>
        <taxon>Mucoromycotina</taxon>
        <taxon>Mucoromycetes</taxon>
        <taxon>Mucorales</taxon>
        <taxon>Lichtheimiaceae</taxon>
        <taxon>Lichtheimia</taxon>
    </lineage>
</organism>
<accession>A0A068SBP9</accession>
<dbReference type="GO" id="GO:0042149">
    <property type="term" value="P:cellular response to glucose starvation"/>
    <property type="evidence" value="ECO:0007669"/>
    <property type="project" value="TreeGrafter"/>
</dbReference>
<dbReference type="AlphaFoldDB" id="A0A068SBP9"/>
<protein>
    <submittedName>
        <fullName evidence="5">Cbs domain-containing protein</fullName>
    </submittedName>
</protein>
<feature type="domain" description="CBS" evidence="4">
    <location>
        <begin position="126"/>
        <end position="183"/>
    </location>
</feature>
<dbReference type="PROSITE" id="PS51371">
    <property type="entry name" value="CBS"/>
    <property type="match status" value="4"/>
</dbReference>
<dbReference type="Pfam" id="PF00571">
    <property type="entry name" value="CBS"/>
    <property type="match status" value="4"/>
</dbReference>
<dbReference type="PANTHER" id="PTHR13780:SF36">
    <property type="entry name" value="CBS DOMAIN-CONTAINING PROTEIN"/>
    <property type="match status" value="1"/>
</dbReference>
<dbReference type="CDD" id="cd02205">
    <property type="entry name" value="CBS_pair_SF"/>
    <property type="match status" value="2"/>
</dbReference>
<dbReference type="GO" id="GO:0004865">
    <property type="term" value="F:protein serine/threonine phosphatase inhibitor activity"/>
    <property type="evidence" value="ECO:0007669"/>
    <property type="project" value="TreeGrafter"/>
</dbReference>
<evidence type="ECO:0000259" key="4">
    <source>
        <dbReference type="PROSITE" id="PS51371"/>
    </source>
</evidence>
<sequence length="355" mass="39227">MEHREGISTKPHDWCMIPAGNLMKQQQVITIDGSLPVEEACKILIKNNISSAPVYDSRNNHNGKVTEYVGMFDYGDVIAYILLVLMDQMPPHMQEPSGDDDLSEVTDLIRRAVEGQAVPVRLASDLSRKNPFYSILPESTLISAIEEFACGTHRVCVLEPSGEVKGILSQSTVIEYLYNNRKQFPTIEKLLGQTLRHLGLGETDVISANADARVLDALSIMSQYGVSSVVITGANGVALGNISMTDIKHVMKGFKKSLLWITCFQFVSMVRTEQGIEDGQDRLPVFDVRLDTTLGFTIAKMLATRAHRVWVSDDMGRPIGVISMTDISRVIVGSTGAETSHYPRRASLATRRDLE</sequence>
<keyword evidence="1" id="KW-0677">Repeat</keyword>
<dbReference type="SUPFAM" id="SSF54631">
    <property type="entry name" value="CBS-domain pair"/>
    <property type="match status" value="2"/>
</dbReference>
<dbReference type="Gene3D" id="3.10.580.10">
    <property type="entry name" value="CBS-domain"/>
    <property type="match status" value="2"/>
</dbReference>
<keyword evidence="6" id="KW-1185">Reference proteome</keyword>
<dbReference type="OrthoDB" id="449052at2759"/>
<feature type="domain" description="CBS" evidence="4">
    <location>
        <begin position="201"/>
        <end position="258"/>
    </location>
</feature>
<gene>
    <name evidence="5" type="ORF">LCOR_10613.1</name>
</gene>
<dbReference type="InterPro" id="IPR000644">
    <property type="entry name" value="CBS_dom"/>
</dbReference>
<feature type="domain" description="CBS" evidence="4">
    <location>
        <begin position="23"/>
        <end position="91"/>
    </location>
</feature>
<evidence type="ECO:0000256" key="3">
    <source>
        <dbReference type="PROSITE-ProRule" id="PRU00703"/>
    </source>
</evidence>
<keyword evidence="2 3" id="KW-0129">CBS domain</keyword>
<dbReference type="EMBL" id="CBTN010000075">
    <property type="protein sequence ID" value="CDH59808.1"/>
    <property type="molecule type" value="Genomic_DNA"/>
</dbReference>
<evidence type="ECO:0000256" key="1">
    <source>
        <dbReference type="ARBA" id="ARBA00022737"/>
    </source>
</evidence>
<reference evidence="5" key="1">
    <citation type="submission" date="2013-08" db="EMBL/GenBank/DDBJ databases">
        <title>Gene expansion shapes genome architecture in the human pathogen Lichtheimia corymbifera: an evolutionary genomics analysis in the ancient terrestrial Mucorales (Mucoromycotina).</title>
        <authorList>
            <person name="Schwartze V.U."/>
            <person name="Winter S."/>
            <person name="Shelest E."/>
            <person name="Marcet-Houben M."/>
            <person name="Horn F."/>
            <person name="Wehner S."/>
            <person name="Hoffmann K."/>
            <person name="Riege K."/>
            <person name="Sammeth M."/>
            <person name="Nowrousian M."/>
            <person name="Valiante V."/>
            <person name="Linde J."/>
            <person name="Jacobsen I.D."/>
            <person name="Marz M."/>
            <person name="Brakhage A.A."/>
            <person name="Gabaldon T."/>
            <person name="Bocker S."/>
            <person name="Voigt K."/>
        </authorList>
    </citation>
    <scope>NUCLEOTIDE SEQUENCE [LARGE SCALE GENOMIC DNA]</scope>
    <source>
        <strain evidence="5">FSU 9682</strain>
    </source>
</reference>
<dbReference type="SMART" id="SM00116">
    <property type="entry name" value="CBS"/>
    <property type="match status" value="4"/>
</dbReference>
<proteinExistence type="predicted"/>
<dbReference type="InterPro" id="IPR046342">
    <property type="entry name" value="CBS_dom_sf"/>
</dbReference>
<dbReference type="STRING" id="1263082.A0A068SBP9"/>
<evidence type="ECO:0000313" key="6">
    <source>
        <dbReference type="Proteomes" id="UP000027586"/>
    </source>
</evidence>
<evidence type="ECO:0000256" key="2">
    <source>
        <dbReference type="ARBA" id="ARBA00023122"/>
    </source>
</evidence>
<dbReference type="VEuPathDB" id="FungiDB:LCOR_10613.1"/>
<comment type="caution">
    <text evidence="5">The sequence shown here is derived from an EMBL/GenBank/DDBJ whole genome shotgun (WGS) entry which is preliminary data.</text>
</comment>
<dbReference type="InterPro" id="IPR050511">
    <property type="entry name" value="AMPK_gamma/SDS23_families"/>
</dbReference>
<dbReference type="Proteomes" id="UP000027586">
    <property type="component" value="Unassembled WGS sequence"/>
</dbReference>
<name>A0A068SBP9_9FUNG</name>
<dbReference type="PANTHER" id="PTHR13780">
    <property type="entry name" value="AMP-ACTIVATED PROTEIN KINASE, GAMMA REGULATORY SUBUNIT"/>
    <property type="match status" value="1"/>
</dbReference>
<feature type="domain" description="CBS" evidence="4">
    <location>
        <begin position="280"/>
        <end position="338"/>
    </location>
</feature>
<evidence type="ECO:0000313" key="5">
    <source>
        <dbReference type="EMBL" id="CDH59808.1"/>
    </source>
</evidence>